<accession>A0A8H4LWJ0</accession>
<dbReference type="AlphaFoldDB" id="A0A8H4LWJ0"/>
<gene>
    <name evidence="1" type="ORF">G6O67_006875</name>
</gene>
<evidence type="ECO:0000313" key="1">
    <source>
        <dbReference type="EMBL" id="KAF4506834.1"/>
    </source>
</evidence>
<protein>
    <submittedName>
        <fullName evidence="1">Uncharacterized protein</fullName>
    </submittedName>
</protein>
<dbReference type="EMBL" id="JAAVMX010000007">
    <property type="protein sequence ID" value="KAF4506834.1"/>
    <property type="molecule type" value="Genomic_DNA"/>
</dbReference>
<organism evidence="1 2">
    <name type="scientific">Ophiocordyceps sinensis</name>
    <dbReference type="NCBI Taxonomy" id="72228"/>
    <lineage>
        <taxon>Eukaryota</taxon>
        <taxon>Fungi</taxon>
        <taxon>Dikarya</taxon>
        <taxon>Ascomycota</taxon>
        <taxon>Pezizomycotina</taxon>
        <taxon>Sordariomycetes</taxon>
        <taxon>Hypocreomycetidae</taxon>
        <taxon>Hypocreales</taxon>
        <taxon>Ophiocordycipitaceae</taxon>
        <taxon>Ophiocordyceps</taxon>
    </lineage>
</organism>
<name>A0A8H4LWJ0_9HYPO</name>
<proteinExistence type="predicted"/>
<dbReference type="Proteomes" id="UP000557566">
    <property type="component" value="Unassembled WGS sequence"/>
</dbReference>
<evidence type="ECO:0000313" key="2">
    <source>
        <dbReference type="Proteomes" id="UP000557566"/>
    </source>
</evidence>
<keyword evidence="2" id="KW-1185">Reference proteome</keyword>
<comment type="caution">
    <text evidence="1">The sequence shown here is derived from an EMBL/GenBank/DDBJ whole genome shotgun (WGS) entry which is preliminary data.</text>
</comment>
<sequence length="119" mass="13955">MSPGCAHGEKHSRRWLDSEFGRDMTSKCDSQAEHQLQHTQNRVCRLKNLRNQKYWQRDLVYGASIVTFALHRPHGLRYQGMGDHQTLFPHDTGHHPALRVIGKLSKEERYTFIESKKED</sequence>
<reference evidence="1 2" key="1">
    <citation type="journal article" date="2020" name="Genome Biol. Evol.">
        <title>A new high-quality draft genome assembly of the Chinese cordyceps Ophiocordyceps sinensis.</title>
        <authorList>
            <person name="Shu R."/>
            <person name="Zhang J."/>
            <person name="Meng Q."/>
            <person name="Zhang H."/>
            <person name="Zhou G."/>
            <person name="Li M."/>
            <person name="Wu P."/>
            <person name="Zhao Y."/>
            <person name="Chen C."/>
            <person name="Qin Q."/>
        </authorList>
    </citation>
    <scope>NUCLEOTIDE SEQUENCE [LARGE SCALE GENOMIC DNA]</scope>
    <source>
        <strain evidence="1 2">IOZ07</strain>
    </source>
</reference>